<reference evidence="1 2" key="1">
    <citation type="submission" date="2017-04" db="EMBL/GenBank/DDBJ databases">
        <authorList>
            <person name="Afonso C.L."/>
            <person name="Miller P.J."/>
            <person name="Scott M.A."/>
            <person name="Spackman E."/>
            <person name="Goraichik I."/>
            <person name="Dimitrov K.M."/>
            <person name="Suarez D.L."/>
            <person name="Swayne D.E."/>
        </authorList>
    </citation>
    <scope>NUCLEOTIDE SEQUENCE [LARGE SCALE GENOMIC DNA]</scope>
    <source>
        <strain evidence="1 2">CGMCC 1.10972</strain>
    </source>
</reference>
<sequence>MTDEVGNLVLEQLRIMRGEINDLRSEMNSRFDVVNERLDSLENAVSGIAYFLAETRGGLISHDARIAKLEQA</sequence>
<dbReference type="EMBL" id="FWXR01000001">
    <property type="protein sequence ID" value="SMC34966.1"/>
    <property type="molecule type" value="Genomic_DNA"/>
</dbReference>
<organism evidence="1 2">
    <name type="scientific">Fulvimarina manganoxydans</name>
    <dbReference type="NCBI Taxonomy" id="937218"/>
    <lineage>
        <taxon>Bacteria</taxon>
        <taxon>Pseudomonadati</taxon>
        <taxon>Pseudomonadota</taxon>
        <taxon>Alphaproteobacteria</taxon>
        <taxon>Hyphomicrobiales</taxon>
        <taxon>Aurantimonadaceae</taxon>
        <taxon>Fulvimarina</taxon>
    </lineage>
</organism>
<evidence type="ECO:0000313" key="2">
    <source>
        <dbReference type="Proteomes" id="UP000192656"/>
    </source>
</evidence>
<evidence type="ECO:0000313" key="1">
    <source>
        <dbReference type="EMBL" id="SMC34966.1"/>
    </source>
</evidence>
<dbReference type="OrthoDB" id="7282689at2"/>
<dbReference type="STRING" id="937218.SAMN06297251_101255"/>
<accession>A0A1W1YFR2</accession>
<keyword evidence="2" id="KW-1185">Reference proteome</keyword>
<dbReference type="AlphaFoldDB" id="A0A1W1YFR2"/>
<name>A0A1W1YFR2_9HYPH</name>
<dbReference type="RefSeq" id="WP_084408136.1">
    <property type="nucleotide sequence ID" value="NZ_FWXR01000001.1"/>
</dbReference>
<dbReference type="Proteomes" id="UP000192656">
    <property type="component" value="Unassembled WGS sequence"/>
</dbReference>
<protein>
    <submittedName>
        <fullName evidence="1">Uncharacterized protein</fullName>
    </submittedName>
</protein>
<proteinExistence type="predicted"/>
<gene>
    <name evidence="1" type="ORF">SAMN06297251_101255</name>
</gene>